<gene>
    <name evidence="1" type="ORF">U0070_004181</name>
</gene>
<dbReference type="GO" id="GO:0005737">
    <property type="term" value="C:cytoplasm"/>
    <property type="evidence" value="ECO:0007669"/>
    <property type="project" value="TreeGrafter"/>
</dbReference>
<dbReference type="InterPro" id="IPR046355">
    <property type="entry name" value="Gab1-4-like"/>
</dbReference>
<comment type="caution">
    <text evidence="1">The sequence shown here is derived from an EMBL/GenBank/DDBJ whole genome shotgun (WGS) entry which is preliminary data.</text>
</comment>
<dbReference type="AlphaFoldDB" id="A0AAW0HP83"/>
<dbReference type="PANTHER" id="PTHR45960">
    <property type="entry name" value="GRB2-ASSOCIATED-BINDING PROTEIN"/>
    <property type="match status" value="1"/>
</dbReference>
<dbReference type="Proteomes" id="UP001488838">
    <property type="component" value="Unassembled WGS sequence"/>
</dbReference>
<reference evidence="1 2" key="1">
    <citation type="journal article" date="2023" name="bioRxiv">
        <title>Conserved and derived expression patterns and positive selection on dental genes reveal complex evolutionary context of ever-growing rodent molars.</title>
        <authorList>
            <person name="Calamari Z.T."/>
            <person name="Song A."/>
            <person name="Cohen E."/>
            <person name="Akter M."/>
            <person name="Roy R.D."/>
            <person name="Hallikas O."/>
            <person name="Christensen M.M."/>
            <person name="Li P."/>
            <person name="Marangoni P."/>
            <person name="Jernvall J."/>
            <person name="Klein O.D."/>
        </authorList>
    </citation>
    <scope>NUCLEOTIDE SEQUENCE [LARGE SCALE GENOMIC DNA]</scope>
    <source>
        <strain evidence="1">V071</strain>
    </source>
</reference>
<protein>
    <submittedName>
        <fullName evidence="1">Uncharacterized protein</fullName>
    </submittedName>
</protein>
<evidence type="ECO:0000313" key="1">
    <source>
        <dbReference type="EMBL" id="KAK7803142.1"/>
    </source>
</evidence>
<sequence>MRGNPDVLEYYKKPLRIINLNFCEQASSGLTFNTKELLDSFGFDIQTSEHTFYLVAKTKASMNNHTEGSLIESETDNEDAYTFRTPSNILCREFGDLLVDNMDVPTIRLSAYQISRIFTLEKNRNAMTVASHSSPTLAPQAKSVRNILVGKPSAKTSNQQKIASP</sequence>
<dbReference type="InterPro" id="IPR011993">
    <property type="entry name" value="PH-like_dom_sf"/>
</dbReference>
<dbReference type="Gene3D" id="2.30.29.30">
    <property type="entry name" value="Pleckstrin-homology domain (PH domain)/Phosphotyrosine-binding domain (PTB)"/>
    <property type="match status" value="1"/>
</dbReference>
<dbReference type="PANTHER" id="PTHR45960:SF1">
    <property type="entry name" value="GRB2-ASSOCIATED-BINDING PROTEIN 2"/>
    <property type="match status" value="1"/>
</dbReference>
<keyword evidence="2" id="KW-1185">Reference proteome</keyword>
<dbReference type="EMBL" id="JBBHLL010000431">
    <property type="protein sequence ID" value="KAK7803142.1"/>
    <property type="molecule type" value="Genomic_DNA"/>
</dbReference>
<accession>A0AAW0HP83</accession>
<dbReference type="GO" id="GO:0005068">
    <property type="term" value="F:transmembrane receptor protein tyrosine kinase adaptor activity"/>
    <property type="evidence" value="ECO:0007669"/>
    <property type="project" value="TreeGrafter"/>
</dbReference>
<name>A0AAW0HP83_MYOGA</name>
<proteinExistence type="predicted"/>
<evidence type="ECO:0000313" key="2">
    <source>
        <dbReference type="Proteomes" id="UP001488838"/>
    </source>
</evidence>
<organism evidence="1 2">
    <name type="scientific">Myodes glareolus</name>
    <name type="common">Bank vole</name>
    <name type="synonym">Clethrionomys glareolus</name>
    <dbReference type="NCBI Taxonomy" id="447135"/>
    <lineage>
        <taxon>Eukaryota</taxon>
        <taxon>Metazoa</taxon>
        <taxon>Chordata</taxon>
        <taxon>Craniata</taxon>
        <taxon>Vertebrata</taxon>
        <taxon>Euteleostomi</taxon>
        <taxon>Mammalia</taxon>
        <taxon>Eutheria</taxon>
        <taxon>Euarchontoglires</taxon>
        <taxon>Glires</taxon>
        <taxon>Rodentia</taxon>
        <taxon>Myomorpha</taxon>
        <taxon>Muroidea</taxon>
        <taxon>Cricetidae</taxon>
        <taxon>Arvicolinae</taxon>
        <taxon>Myodes</taxon>
    </lineage>
</organism>